<dbReference type="EMBL" id="BARV01004152">
    <property type="protein sequence ID" value="GAI15923.1"/>
    <property type="molecule type" value="Genomic_DNA"/>
</dbReference>
<reference evidence="1" key="1">
    <citation type="journal article" date="2014" name="Front. Microbiol.">
        <title>High frequency of phylogenetically diverse reductive dehalogenase-homologous genes in deep subseafloor sedimentary metagenomes.</title>
        <authorList>
            <person name="Kawai M."/>
            <person name="Futagami T."/>
            <person name="Toyoda A."/>
            <person name="Takaki Y."/>
            <person name="Nishi S."/>
            <person name="Hori S."/>
            <person name="Arai W."/>
            <person name="Tsubouchi T."/>
            <person name="Morono Y."/>
            <person name="Uchiyama I."/>
            <person name="Ito T."/>
            <person name="Fujiyama A."/>
            <person name="Inagaki F."/>
            <person name="Takami H."/>
        </authorList>
    </citation>
    <scope>NUCLEOTIDE SEQUENCE</scope>
    <source>
        <strain evidence="1">Expedition CK06-06</strain>
    </source>
</reference>
<dbReference type="AlphaFoldDB" id="X1LA16"/>
<proteinExistence type="predicted"/>
<organism evidence="1">
    <name type="scientific">marine sediment metagenome</name>
    <dbReference type="NCBI Taxonomy" id="412755"/>
    <lineage>
        <taxon>unclassified sequences</taxon>
        <taxon>metagenomes</taxon>
        <taxon>ecological metagenomes</taxon>
    </lineage>
</organism>
<evidence type="ECO:0008006" key="2">
    <source>
        <dbReference type="Google" id="ProtNLM"/>
    </source>
</evidence>
<evidence type="ECO:0000313" key="1">
    <source>
        <dbReference type="EMBL" id="GAI15923.1"/>
    </source>
</evidence>
<protein>
    <recommendedName>
        <fullName evidence="2">4Fe-4S ferredoxin-type domain-containing protein</fullName>
    </recommendedName>
</protein>
<dbReference type="PANTHER" id="PTHR42827:SF1">
    <property type="entry name" value="IRON-SULFUR CLUSTER-BINDING PROTEIN"/>
    <property type="match status" value="1"/>
</dbReference>
<name>X1LA16_9ZZZZ</name>
<dbReference type="PANTHER" id="PTHR42827">
    <property type="entry name" value="IRON-SULFUR CLUSTER-BINDING PROTEIN-RELATED"/>
    <property type="match status" value="1"/>
</dbReference>
<gene>
    <name evidence="1" type="ORF">S06H3_09423</name>
</gene>
<accession>X1LA16</accession>
<comment type="caution">
    <text evidence="1">The sequence shown here is derived from an EMBL/GenBank/DDBJ whole genome shotgun (WGS) entry which is preliminary data.</text>
</comment>
<sequence length="253" mass="28398">MKKLLIRAIKDYVKNFQIINNTKTDWNEPLVSFASSADPLFLELKKVVSISHNLPTDLIEDAQTVISYFIPFQKEMVTGNKKGEIASEGWVLAYIETNKLITDLNEYIAGQIAKTGHQSVVLPPTHNYNQVNLVSDWSHKHIGYIAGLGKFGLHQMLITDKGCCGRLGSMITNLKVEPTKRPIEEYCLYKYNKSCGECIKKCINGALQIDNFDKHKCYEKTLSNAEIYKEKGLADVCGKCISVVPCSFTNPVV</sequence>